<feature type="transmembrane region" description="Helical" evidence="14">
    <location>
        <begin position="343"/>
        <end position="365"/>
    </location>
</feature>
<evidence type="ECO:0000313" key="16">
    <source>
        <dbReference type="EMBL" id="CCX29609.1"/>
    </source>
</evidence>
<dbReference type="InterPro" id="IPR013121">
    <property type="entry name" value="Fe_red_NAD-bd_6"/>
</dbReference>
<keyword evidence="6 14" id="KW-0812">Transmembrane</keyword>
<keyword evidence="12" id="KW-0325">Glycoprotein</keyword>
<dbReference type="OrthoDB" id="167398at2759"/>
<dbReference type="PANTHER" id="PTHR32361">
    <property type="entry name" value="FERRIC/CUPRIC REDUCTASE TRANSMEMBRANE COMPONENT"/>
    <property type="match status" value="1"/>
</dbReference>
<dbReference type="PROSITE" id="PS51384">
    <property type="entry name" value="FAD_FR"/>
    <property type="match status" value="1"/>
</dbReference>
<evidence type="ECO:0000256" key="8">
    <source>
        <dbReference type="ARBA" id="ARBA00022989"/>
    </source>
</evidence>
<dbReference type="CDD" id="cd06186">
    <property type="entry name" value="NOX_Duox_like_FAD_NADP"/>
    <property type="match status" value="1"/>
</dbReference>
<comment type="catalytic activity">
    <reaction evidence="13">
        <text>2 a Fe(II)-siderophore + NADP(+) + H(+) = 2 a Fe(III)-siderophore + NADPH</text>
        <dbReference type="Rhea" id="RHEA:28795"/>
        <dbReference type="Rhea" id="RHEA-COMP:11342"/>
        <dbReference type="Rhea" id="RHEA-COMP:11344"/>
        <dbReference type="ChEBI" id="CHEBI:15378"/>
        <dbReference type="ChEBI" id="CHEBI:29033"/>
        <dbReference type="ChEBI" id="CHEBI:29034"/>
        <dbReference type="ChEBI" id="CHEBI:57783"/>
        <dbReference type="ChEBI" id="CHEBI:58349"/>
        <dbReference type="EC" id="1.16.1.9"/>
    </reaction>
</comment>
<evidence type="ECO:0000256" key="5">
    <source>
        <dbReference type="ARBA" id="ARBA00022475"/>
    </source>
</evidence>
<keyword evidence="17" id="KW-1185">Reference proteome</keyword>
<evidence type="ECO:0000256" key="1">
    <source>
        <dbReference type="ARBA" id="ARBA00004651"/>
    </source>
</evidence>
<evidence type="ECO:0000256" key="12">
    <source>
        <dbReference type="ARBA" id="ARBA00023180"/>
    </source>
</evidence>
<comment type="subcellular location">
    <subcellularLocation>
        <location evidence="1">Cell membrane</location>
        <topology evidence="1">Multi-pass membrane protein</topology>
    </subcellularLocation>
</comment>
<dbReference type="AlphaFoldDB" id="U4LBX7"/>
<evidence type="ECO:0000256" key="7">
    <source>
        <dbReference type="ARBA" id="ARBA00022982"/>
    </source>
</evidence>
<evidence type="ECO:0000256" key="2">
    <source>
        <dbReference type="ARBA" id="ARBA00006278"/>
    </source>
</evidence>
<dbReference type="GO" id="GO:0006826">
    <property type="term" value="P:iron ion transport"/>
    <property type="evidence" value="ECO:0007669"/>
    <property type="project" value="UniProtKB-ARBA"/>
</dbReference>
<name>U4LBX7_PYROM</name>
<dbReference type="Gene3D" id="3.40.50.80">
    <property type="entry name" value="Nucleotide-binding domain of ferredoxin-NADP reductase (FNR) module"/>
    <property type="match status" value="1"/>
</dbReference>
<feature type="transmembrane region" description="Helical" evidence="14">
    <location>
        <begin position="66"/>
        <end position="82"/>
    </location>
</feature>
<organism evidence="16 17">
    <name type="scientific">Pyronema omphalodes (strain CBS 100304)</name>
    <name type="common">Pyronema confluens</name>
    <dbReference type="NCBI Taxonomy" id="1076935"/>
    <lineage>
        <taxon>Eukaryota</taxon>
        <taxon>Fungi</taxon>
        <taxon>Dikarya</taxon>
        <taxon>Ascomycota</taxon>
        <taxon>Pezizomycotina</taxon>
        <taxon>Pezizomycetes</taxon>
        <taxon>Pezizales</taxon>
        <taxon>Pyronemataceae</taxon>
        <taxon>Pyronema</taxon>
    </lineage>
</organism>
<feature type="domain" description="FAD-binding FR-type" evidence="15">
    <location>
        <begin position="429"/>
        <end position="579"/>
    </location>
</feature>
<dbReference type="InterPro" id="IPR013112">
    <property type="entry name" value="FAD-bd_8"/>
</dbReference>
<feature type="transmembrane region" description="Helical" evidence="14">
    <location>
        <begin position="372"/>
        <end position="390"/>
    </location>
</feature>
<evidence type="ECO:0000256" key="10">
    <source>
        <dbReference type="ARBA" id="ARBA00023065"/>
    </source>
</evidence>
<dbReference type="GO" id="GO:0052851">
    <property type="term" value="F:ferric-chelate reductase (NADPH) activity"/>
    <property type="evidence" value="ECO:0007669"/>
    <property type="project" value="UniProtKB-EC"/>
</dbReference>
<dbReference type="SUPFAM" id="SSF52343">
    <property type="entry name" value="Ferredoxin reductase-like, C-terminal NADP-linked domain"/>
    <property type="match status" value="1"/>
</dbReference>
<protein>
    <recommendedName>
        <fullName evidence="3">ferric-chelate reductase (NADPH)</fullName>
        <ecNumber evidence="3">1.16.1.9</ecNumber>
    </recommendedName>
</protein>
<dbReference type="Pfam" id="PF08030">
    <property type="entry name" value="NAD_binding_6"/>
    <property type="match status" value="1"/>
</dbReference>
<evidence type="ECO:0000256" key="9">
    <source>
        <dbReference type="ARBA" id="ARBA00023002"/>
    </source>
</evidence>
<accession>U4LBX7</accession>
<keyword evidence="11 14" id="KW-0472">Membrane</keyword>
<dbReference type="STRING" id="1076935.U4LBX7"/>
<evidence type="ECO:0000256" key="14">
    <source>
        <dbReference type="SAM" id="Phobius"/>
    </source>
</evidence>
<evidence type="ECO:0000256" key="4">
    <source>
        <dbReference type="ARBA" id="ARBA00022448"/>
    </source>
</evidence>
<dbReference type="InterPro" id="IPR017927">
    <property type="entry name" value="FAD-bd_FR_type"/>
</dbReference>
<evidence type="ECO:0000256" key="6">
    <source>
        <dbReference type="ARBA" id="ARBA00022692"/>
    </source>
</evidence>
<dbReference type="PANTHER" id="PTHR32361:SF9">
    <property type="entry name" value="FERRIC REDUCTASE TRANSMEMBRANE COMPONENT 3-RELATED"/>
    <property type="match status" value="1"/>
</dbReference>
<keyword evidence="5" id="KW-1003">Cell membrane</keyword>
<dbReference type="eggNOG" id="KOG0039">
    <property type="taxonomic scope" value="Eukaryota"/>
</dbReference>
<gene>
    <name evidence="16" type="ORF">PCON_05680</name>
</gene>
<dbReference type="GO" id="GO:0015677">
    <property type="term" value="P:copper ion import"/>
    <property type="evidence" value="ECO:0007669"/>
    <property type="project" value="TreeGrafter"/>
</dbReference>
<dbReference type="InterPro" id="IPR051410">
    <property type="entry name" value="Ferric/Cupric_Reductase"/>
</dbReference>
<evidence type="ECO:0000259" key="15">
    <source>
        <dbReference type="PROSITE" id="PS51384"/>
    </source>
</evidence>
<keyword evidence="7" id="KW-0249">Electron transport</keyword>
<dbReference type="InterPro" id="IPR017938">
    <property type="entry name" value="Riboflavin_synthase-like_b-brl"/>
</dbReference>
<proteinExistence type="inferred from homology"/>
<evidence type="ECO:0000256" key="13">
    <source>
        <dbReference type="ARBA" id="ARBA00048483"/>
    </source>
</evidence>
<dbReference type="OMA" id="KWINAIR"/>
<dbReference type="EC" id="1.16.1.9" evidence="3"/>
<dbReference type="GO" id="GO:0005886">
    <property type="term" value="C:plasma membrane"/>
    <property type="evidence" value="ECO:0007669"/>
    <property type="project" value="UniProtKB-SubCell"/>
</dbReference>
<reference evidence="16 17" key="1">
    <citation type="journal article" date="2013" name="PLoS Genet.">
        <title>The genome and development-dependent transcriptomes of Pyronema confluens: a window into fungal evolution.</title>
        <authorList>
            <person name="Traeger S."/>
            <person name="Altegoer F."/>
            <person name="Freitag M."/>
            <person name="Gabaldon T."/>
            <person name="Kempken F."/>
            <person name="Kumar A."/>
            <person name="Marcet-Houben M."/>
            <person name="Poggeler S."/>
            <person name="Stajich J.E."/>
            <person name="Nowrousian M."/>
        </authorList>
    </citation>
    <scope>NUCLEOTIDE SEQUENCE [LARGE SCALE GENOMIC DNA]</scope>
    <source>
        <strain evidence="17">CBS 100304</strain>
        <tissue evidence="16">Vegetative mycelium</tissue>
    </source>
</reference>
<feature type="transmembrane region" description="Helical" evidence="14">
    <location>
        <begin position="305"/>
        <end position="323"/>
    </location>
</feature>
<dbReference type="GO" id="GO:0006879">
    <property type="term" value="P:intracellular iron ion homeostasis"/>
    <property type="evidence" value="ECO:0007669"/>
    <property type="project" value="TreeGrafter"/>
</dbReference>
<dbReference type="InterPro" id="IPR039261">
    <property type="entry name" value="FNR_nucleotide-bd"/>
</dbReference>
<sequence>MHSNLETPYFVQLPLEPKPGFCCHLGRALPPESQDLPRLHIIKTPRRISSSKIPCRATNMIFDVRRLFFIMVAACVSTAFASNDDETLWKRQTDHYLFKGEPIPEINWTSPDTYNFTWGLAGVDNFENLEFGHNLITTLGSIVMIILVYRFYLAHLHHIRLIASVTSPASANYFAQPLSPVLRFLQKHIAIAPLFKTRYNEPLYSGAGKFYLGVLPSRLNAIFLFGYILSNVIYCTYMLPWNGKVGPDNKLHAPTKASLIAEFRGRTGVMAVVNLVPLFLCMMRNNYIGKITGISFSTWNLYHRWAGRIVVIESFCHTIAWMINQVDYNGWSGIGPAIREKRFLQMGLLGVISLFLILVTSVAPLRHAHYQVFLGIHQVCIAMFLSGAWFHCYIDQLPHQIYVNVAIGLWIGERLHRLFNILRKNKIFGKSWNITTAELQLTLSGEDAVRVSVRMPGVWNYKPGQHAYIYMPRLSWTQSHPFSMAWSTTTMESIPLAESTLAVVDSGSSEKIDPSRYYVEEPRTTIHFVIQRHAGFTNRLFLQASENARQYFLDPEMAEHKPPRFLAMVEGPYSSESYSFDSFPTVLFVAGGAGITHPLGFIRHLLIASAENLVATRRIKLVWIIRDKNNCGWISDWLEELWHLDADREILEVEIYVTRPDKMKDRRTRMGGRKIKWMVGRPQHEIIISGMLAPHKKQGPVGALAVNACGSGSVCDGVRAAVREKLHEARIEYSEESFSWS</sequence>
<keyword evidence="4" id="KW-0813">Transport</keyword>
<dbReference type="SFLD" id="SFLDS00052">
    <property type="entry name" value="Ferric_Reductase_Domain"/>
    <property type="match status" value="1"/>
</dbReference>
<dbReference type="SUPFAM" id="SSF63380">
    <property type="entry name" value="Riboflavin synthase domain-like"/>
    <property type="match status" value="1"/>
</dbReference>
<comment type="similarity">
    <text evidence="2">Belongs to the ferric reductase (FRE) family.</text>
</comment>
<keyword evidence="10" id="KW-0406">Ion transport</keyword>
<dbReference type="SFLD" id="SFLDG01168">
    <property type="entry name" value="Ferric_reductase_subgroup_(FRE"/>
    <property type="match status" value="1"/>
</dbReference>
<dbReference type="EMBL" id="HF935279">
    <property type="protein sequence ID" value="CCX29609.1"/>
    <property type="molecule type" value="Genomic_DNA"/>
</dbReference>
<evidence type="ECO:0000313" key="17">
    <source>
        <dbReference type="Proteomes" id="UP000018144"/>
    </source>
</evidence>
<evidence type="ECO:0000256" key="11">
    <source>
        <dbReference type="ARBA" id="ARBA00023136"/>
    </source>
</evidence>
<evidence type="ECO:0000256" key="3">
    <source>
        <dbReference type="ARBA" id="ARBA00012668"/>
    </source>
</evidence>
<dbReference type="InterPro" id="IPR013130">
    <property type="entry name" value="Fe3_Rdtase_TM_dom"/>
</dbReference>
<keyword evidence="8 14" id="KW-1133">Transmembrane helix</keyword>
<dbReference type="Proteomes" id="UP000018144">
    <property type="component" value="Unassembled WGS sequence"/>
</dbReference>
<dbReference type="Pfam" id="PF01794">
    <property type="entry name" value="Ferric_reduct"/>
    <property type="match status" value="1"/>
</dbReference>
<keyword evidence="9" id="KW-0560">Oxidoreductase</keyword>
<feature type="transmembrane region" description="Helical" evidence="14">
    <location>
        <begin position="131"/>
        <end position="152"/>
    </location>
</feature>
<feature type="transmembrane region" description="Helical" evidence="14">
    <location>
        <begin position="219"/>
        <end position="239"/>
    </location>
</feature>
<feature type="transmembrane region" description="Helical" evidence="14">
    <location>
        <begin position="267"/>
        <end position="284"/>
    </location>
</feature>
<dbReference type="Pfam" id="PF08022">
    <property type="entry name" value="FAD_binding_8"/>
    <property type="match status" value="1"/>
</dbReference>